<dbReference type="Proteomes" id="UP000253628">
    <property type="component" value="Unassembled WGS sequence"/>
</dbReference>
<feature type="domain" description="FAD-binding" evidence="6">
    <location>
        <begin position="13"/>
        <end position="330"/>
    </location>
</feature>
<dbReference type="PANTHER" id="PTHR13789:SF318">
    <property type="entry name" value="GERANYLGERANYL DIPHOSPHATE REDUCTASE"/>
    <property type="match status" value="1"/>
</dbReference>
<dbReference type="GO" id="GO:0004497">
    <property type="term" value="F:monooxygenase activity"/>
    <property type="evidence" value="ECO:0007669"/>
    <property type="project" value="UniProtKB-KW"/>
</dbReference>
<keyword evidence="2" id="KW-0285">Flavoprotein</keyword>
<evidence type="ECO:0000313" key="7">
    <source>
        <dbReference type="EMBL" id="RBP34981.1"/>
    </source>
</evidence>
<protein>
    <submittedName>
        <fullName evidence="7">6-hydroxynicotinate 3-monooxygenase</fullName>
    </submittedName>
</protein>
<reference evidence="7 8" key="1">
    <citation type="submission" date="2018-06" db="EMBL/GenBank/DDBJ databases">
        <title>Genomic Encyclopedia of Type Strains, Phase IV (KMG-IV): sequencing the most valuable type-strain genomes for metagenomic binning, comparative biology and taxonomic classification.</title>
        <authorList>
            <person name="Goeker M."/>
        </authorList>
    </citation>
    <scope>NUCLEOTIDE SEQUENCE [LARGE SCALE GENOMIC DNA]</scope>
    <source>
        <strain evidence="7 8">DSM 25520</strain>
    </source>
</reference>
<name>A0A366H1S5_9BURK</name>
<keyword evidence="8" id="KW-1185">Reference proteome</keyword>
<dbReference type="SUPFAM" id="SSF51905">
    <property type="entry name" value="FAD/NAD(P)-binding domain"/>
    <property type="match status" value="1"/>
</dbReference>
<accession>A0A366H1S5</accession>
<dbReference type="OrthoDB" id="9147239at2"/>
<dbReference type="Pfam" id="PF01494">
    <property type="entry name" value="FAD_binding_3"/>
    <property type="match status" value="1"/>
</dbReference>
<evidence type="ECO:0000259" key="6">
    <source>
        <dbReference type="Pfam" id="PF01494"/>
    </source>
</evidence>
<evidence type="ECO:0000256" key="3">
    <source>
        <dbReference type="ARBA" id="ARBA00022827"/>
    </source>
</evidence>
<proteinExistence type="predicted"/>
<evidence type="ECO:0000313" key="8">
    <source>
        <dbReference type="Proteomes" id="UP000253628"/>
    </source>
</evidence>
<keyword evidence="3" id="KW-0274">FAD</keyword>
<keyword evidence="5 7" id="KW-0503">Monooxygenase</keyword>
<comment type="caution">
    <text evidence="7">The sequence shown here is derived from an EMBL/GenBank/DDBJ whole genome shotgun (WGS) entry which is preliminary data.</text>
</comment>
<dbReference type="InterPro" id="IPR002938">
    <property type="entry name" value="FAD-bd"/>
</dbReference>
<dbReference type="InterPro" id="IPR050493">
    <property type="entry name" value="FAD-dep_Monooxygenase_BioMet"/>
</dbReference>
<evidence type="ECO:0000256" key="1">
    <source>
        <dbReference type="ARBA" id="ARBA00001974"/>
    </source>
</evidence>
<dbReference type="PRINTS" id="PR00420">
    <property type="entry name" value="RNGMNOXGNASE"/>
</dbReference>
<keyword evidence="4" id="KW-0560">Oxidoreductase</keyword>
<evidence type="ECO:0000256" key="2">
    <source>
        <dbReference type="ARBA" id="ARBA00022630"/>
    </source>
</evidence>
<evidence type="ECO:0000256" key="5">
    <source>
        <dbReference type="ARBA" id="ARBA00023033"/>
    </source>
</evidence>
<organism evidence="7 8">
    <name type="scientific">Eoetvoesiella caeni</name>
    <dbReference type="NCBI Taxonomy" id="645616"/>
    <lineage>
        <taxon>Bacteria</taxon>
        <taxon>Pseudomonadati</taxon>
        <taxon>Pseudomonadota</taxon>
        <taxon>Betaproteobacteria</taxon>
        <taxon>Burkholderiales</taxon>
        <taxon>Alcaligenaceae</taxon>
        <taxon>Eoetvoesiella</taxon>
    </lineage>
</organism>
<dbReference type="Gene3D" id="3.50.50.60">
    <property type="entry name" value="FAD/NAD(P)-binding domain"/>
    <property type="match status" value="1"/>
</dbReference>
<dbReference type="InterPro" id="IPR036188">
    <property type="entry name" value="FAD/NAD-bd_sf"/>
</dbReference>
<comment type="cofactor">
    <cofactor evidence="1">
        <name>FAD</name>
        <dbReference type="ChEBI" id="CHEBI:57692"/>
    </cofactor>
</comment>
<sequence length="383" mass="42189">MKGMGQFNMSLRIAVIGGGLGGATASVALQRAGFDVHVYEQASDIQRVGAGIQLQANTMRVLAALGLDTPIRDAGVPISRWQSRVWDTGKIIFEPEGLSDWVVVHRADLLNVLLRALKPGTFHSRKRLEGLDQKSDSVSLKFADGTSADADIVIGADGINSRVREILLGPESPQYSGYIAYLSIFSSSLVRGHHVALDQSTKWWSDKRHWDPEHTRYFLTYPLSQDSDEIYFVTGAPQADWNGGTHPVNVANDEVRACYAGFHPEVLALIDAAPAITKWPVFVRKPLPVWSDGHAVLLGDACHPMSPYMGQGAGMAFEDAAILTRCLQAHPTDPSFAFEMYRKNRIDRTSLIQKVSSDHTWLAYPQETEWALGFDAGVCELRE</sequence>
<gene>
    <name evidence="7" type="ORF">DFR37_1239</name>
</gene>
<dbReference type="EMBL" id="QNRQ01000023">
    <property type="protein sequence ID" value="RBP34981.1"/>
    <property type="molecule type" value="Genomic_DNA"/>
</dbReference>
<dbReference type="GO" id="GO:0071949">
    <property type="term" value="F:FAD binding"/>
    <property type="evidence" value="ECO:0007669"/>
    <property type="project" value="InterPro"/>
</dbReference>
<dbReference type="AlphaFoldDB" id="A0A366H1S5"/>
<dbReference type="PANTHER" id="PTHR13789">
    <property type="entry name" value="MONOOXYGENASE"/>
    <property type="match status" value="1"/>
</dbReference>
<evidence type="ECO:0000256" key="4">
    <source>
        <dbReference type="ARBA" id="ARBA00023002"/>
    </source>
</evidence>